<feature type="domain" description="Bacterial phospholipase C C-terminal" evidence="4">
    <location>
        <begin position="520"/>
        <end position="608"/>
    </location>
</feature>
<dbReference type="NCBIfam" id="TIGR03396">
    <property type="entry name" value="PC_PLC"/>
    <property type="match status" value="1"/>
</dbReference>
<dbReference type="PANTHER" id="PTHR31956:SF1">
    <property type="entry name" value="NON-SPECIFIC PHOSPHOLIPASE C1"/>
    <property type="match status" value="1"/>
</dbReference>
<dbReference type="Pfam" id="PF05506">
    <property type="entry name" value="PLipase_C_C"/>
    <property type="match status" value="2"/>
</dbReference>
<evidence type="ECO:0000313" key="6">
    <source>
        <dbReference type="Proteomes" id="UP000494365"/>
    </source>
</evidence>
<keyword evidence="3 5" id="KW-0378">Hydrolase</keyword>
<keyword evidence="6" id="KW-1185">Reference proteome</keyword>
<accession>A0A6S7DHV8</accession>
<dbReference type="InterPro" id="IPR006311">
    <property type="entry name" value="TAT_signal"/>
</dbReference>
<dbReference type="Gene3D" id="3.40.720.10">
    <property type="entry name" value="Alkaline Phosphatase, subunit A"/>
    <property type="match status" value="2"/>
</dbReference>
<dbReference type="AlphaFoldDB" id="A0A6S7DHV8"/>
<dbReference type="EC" id="3.1.4.3" evidence="2"/>
<name>A0A6S7DHV8_9BURK</name>
<organism evidence="5 6">
    <name type="scientific">Paraburkholderia ultramafica</name>
    <dbReference type="NCBI Taxonomy" id="1544867"/>
    <lineage>
        <taxon>Bacteria</taxon>
        <taxon>Pseudomonadati</taxon>
        <taxon>Pseudomonadota</taxon>
        <taxon>Betaproteobacteria</taxon>
        <taxon>Burkholderiales</taxon>
        <taxon>Burkholderiaceae</taxon>
        <taxon>Paraburkholderia</taxon>
    </lineage>
</organism>
<evidence type="ECO:0000256" key="2">
    <source>
        <dbReference type="ARBA" id="ARBA00012018"/>
    </source>
</evidence>
<comment type="similarity">
    <text evidence="1">Belongs to the bacterial phospholipase C family.</text>
</comment>
<reference evidence="5 6" key="1">
    <citation type="submission" date="2020-04" db="EMBL/GenBank/DDBJ databases">
        <authorList>
            <person name="De Canck E."/>
        </authorList>
    </citation>
    <scope>NUCLEOTIDE SEQUENCE [LARGE SCALE GENOMIC DNA]</scope>
    <source>
        <strain evidence="5 6">LMG 28614</strain>
    </source>
</reference>
<dbReference type="GO" id="GO:0034480">
    <property type="term" value="F:phosphatidylcholine phospholipase C activity"/>
    <property type="evidence" value="ECO:0007669"/>
    <property type="project" value="UniProtKB-EC"/>
</dbReference>
<dbReference type="PROSITE" id="PS51318">
    <property type="entry name" value="TAT"/>
    <property type="match status" value="1"/>
</dbReference>
<evidence type="ECO:0000256" key="1">
    <source>
        <dbReference type="ARBA" id="ARBA00009717"/>
    </source>
</evidence>
<proteinExistence type="inferred from homology"/>
<dbReference type="Proteomes" id="UP000494365">
    <property type="component" value="Unassembled WGS sequence"/>
</dbReference>
<dbReference type="RefSeq" id="WP_175153573.1">
    <property type="nucleotide sequence ID" value="NZ_CADIKK010000053.1"/>
</dbReference>
<evidence type="ECO:0000259" key="4">
    <source>
        <dbReference type="Pfam" id="PF05506"/>
    </source>
</evidence>
<protein>
    <recommendedName>
        <fullName evidence="2">phospholipase C</fullName>
        <ecNumber evidence="2">3.1.4.3</ecNumber>
    </recommendedName>
</protein>
<dbReference type="PANTHER" id="PTHR31956">
    <property type="entry name" value="NON-SPECIFIC PHOSPHOLIPASE C4-RELATED"/>
    <property type="match status" value="1"/>
</dbReference>
<dbReference type="InterPro" id="IPR017850">
    <property type="entry name" value="Alkaline_phosphatase_core_sf"/>
</dbReference>
<dbReference type="InterPro" id="IPR008475">
    <property type="entry name" value="PLipase_C_C"/>
</dbReference>
<feature type="domain" description="Bacterial phospholipase C C-terminal" evidence="4">
    <location>
        <begin position="616"/>
        <end position="693"/>
    </location>
</feature>
<dbReference type="EMBL" id="CADIKK010000053">
    <property type="protein sequence ID" value="CAB3807864.1"/>
    <property type="molecule type" value="Genomic_DNA"/>
</dbReference>
<sequence length="720" mass="79188">MVKFDRRQFLKSSANAAASAAMLAALPGSIQRALAIPANSKTRTINDIQHIVILMQENRSFDHYFGTLRGVRGYGDRFPIPLASGKSVWYQSDGTREITPFRFNKNTMNAALIPDMPHNFPDAQAAWNQGSYGFWPKYKTPTSMGYYTREEAPYQYALAEAFTICDAYFCSVATGTDPNRIAFFSGSNNNPVLRNQGINCTDADSEPVNLRCWITGTWPTPGYTYAGSGFDWPTLPDVLQSAGVSWRIYQDPNDNWTGAMNGCLAFNSFRNAKPGSPIYEQGMSKWSLDDLANDVRNGTLPAVSWVLPSKLESEHPGAPSSAAHGGYFTEQVLEALTSNPDTWSKTAFFLTFDENDGLFDHIPTPAVPSYNPDGSLAGKSTMDVNGMYFAVNKPSYLLPQDTASGNLRPWGMGARVPMYVVSPWSKGGFVNSQVFDHASIGLFLEKRFNVTIPAISKWHRAVSGDLTSAFDFEHPNDQRFPEMPDMSNWAQLEAQSKSLPTATAPATPAALFQEPGTRYSNALPYELNVSAAVQPNGAVTLKFQNTGSQGAVFHVYDKKHLDLIPRRYTVEAGKELSDNHWNPMMSDQGAYDLWVYGPNGFVRTFSGNAAVAVAEIEVGYGAQDNTVSVKAHNNSRNPIDLTITANAYRHDGPWVLRVPGGVTVEQHSNVSSSGNWYDFTVSGAHIERRFAGRLENGRASVSDPMMARGLWFDRRGAGGE</sequence>
<gene>
    <name evidence="5" type="primary">plcN_3</name>
    <name evidence="5" type="ORF">LMG28614_06686</name>
</gene>
<dbReference type="GO" id="GO:0016042">
    <property type="term" value="P:lipid catabolic process"/>
    <property type="evidence" value="ECO:0007669"/>
    <property type="project" value="InterPro"/>
</dbReference>
<dbReference type="Pfam" id="PF04185">
    <property type="entry name" value="Phosphoesterase"/>
    <property type="match status" value="1"/>
</dbReference>
<evidence type="ECO:0000313" key="5">
    <source>
        <dbReference type="EMBL" id="CAB3807864.1"/>
    </source>
</evidence>
<evidence type="ECO:0000256" key="3">
    <source>
        <dbReference type="ARBA" id="ARBA00022801"/>
    </source>
</evidence>
<dbReference type="InterPro" id="IPR017767">
    <property type="entry name" value="PC-PLC"/>
</dbReference>
<dbReference type="InterPro" id="IPR007312">
    <property type="entry name" value="Phosphoesterase"/>
</dbReference>